<evidence type="ECO:0000313" key="3">
    <source>
        <dbReference type="Proteomes" id="UP000248954"/>
    </source>
</evidence>
<dbReference type="RefSeq" id="WP_316116968.1">
    <property type="nucleotide sequence ID" value="NZ_CACRUI010000016.1"/>
</dbReference>
<reference evidence="2 3" key="1">
    <citation type="submission" date="2018-06" db="EMBL/GenBank/DDBJ databases">
        <authorList>
            <consortium name="Pathogen Informatics"/>
            <person name="Doyle S."/>
        </authorList>
    </citation>
    <scope>NUCLEOTIDE SEQUENCE [LARGE SCALE GENOMIC DNA]</scope>
    <source>
        <strain evidence="2 3">NCTC8738</strain>
    </source>
</reference>
<protein>
    <submittedName>
        <fullName evidence="2">Transposase, Gram-positive bacteria</fullName>
    </submittedName>
</protein>
<dbReference type="Proteomes" id="UP000248954">
    <property type="component" value="Chromosome 1"/>
</dbReference>
<name>A0AB38G4X3_9STRE</name>
<feature type="region of interest" description="Disordered" evidence="1">
    <location>
        <begin position="72"/>
        <end position="92"/>
    </location>
</feature>
<evidence type="ECO:0000256" key="1">
    <source>
        <dbReference type="SAM" id="MobiDB-lite"/>
    </source>
</evidence>
<dbReference type="EMBL" id="LS483348">
    <property type="protein sequence ID" value="SQF42200.1"/>
    <property type="molecule type" value="Genomic_DNA"/>
</dbReference>
<feature type="compositionally biased region" description="Polar residues" evidence="1">
    <location>
        <begin position="74"/>
        <end position="83"/>
    </location>
</feature>
<gene>
    <name evidence="2" type="ORF">NCTC8738_00983</name>
</gene>
<organism evidence="2 3">
    <name type="scientific">Streptococcus lutetiensis</name>
    <dbReference type="NCBI Taxonomy" id="150055"/>
    <lineage>
        <taxon>Bacteria</taxon>
        <taxon>Bacillati</taxon>
        <taxon>Bacillota</taxon>
        <taxon>Bacilli</taxon>
        <taxon>Lactobacillales</taxon>
        <taxon>Streptococcaceae</taxon>
        <taxon>Streptococcus</taxon>
    </lineage>
</organism>
<sequence>MKHLVISPYFYIEVPSSPITDKKARVVQPLLSIYQDLGLSDQEAKQLNYNLRLQHALANGGKTIKEMYNEDSVKGTSSCNNAKENYKKLMEQ</sequence>
<proteinExistence type="predicted"/>
<dbReference type="AlphaFoldDB" id="A0AB38G4X3"/>
<accession>A0AB38G4X3</accession>
<evidence type="ECO:0000313" key="2">
    <source>
        <dbReference type="EMBL" id="SQF42200.1"/>
    </source>
</evidence>